<dbReference type="SUPFAM" id="SSF55729">
    <property type="entry name" value="Acyl-CoA N-acyltransferases (Nat)"/>
    <property type="match status" value="1"/>
</dbReference>
<keyword evidence="3" id="KW-1185">Reference proteome</keyword>
<reference evidence="3" key="1">
    <citation type="submission" date="2015-08" db="EMBL/GenBank/DDBJ databases">
        <title>Genome sequence of the strict anaerobe Clostridium homopropionicum LuHBu1 (DSM 5847T).</title>
        <authorList>
            <person name="Poehlein A."/>
            <person name="Beck M."/>
            <person name="Schiel-Bengelsdorf B."/>
            <person name="Bengelsdorf F.R."/>
            <person name="Daniel R."/>
            <person name="Duerre P."/>
        </authorList>
    </citation>
    <scope>NUCLEOTIDE SEQUENCE [LARGE SCALE GENOMIC DNA]</scope>
    <source>
        <strain evidence="3">DSM 5847</strain>
    </source>
</reference>
<dbReference type="RefSeq" id="WP_052221647.1">
    <property type="nucleotide sequence ID" value="NZ_LHUR01000023.1"/>
</dbReference>
<comment type="caution">
    <text evidence="2">The sequence shown here is derived from an EMBL/GenBank/DDBJ whole genome shotgun (WGS) entry which is preliminary data.</text>
</comment>
<dbReference type="EMBL" id="LHUR01000023">
    <property type="protein sequence ID" value="KOA19502.1"/>
    <property type="molecule type" value="Genomic_DNA"/>
</dbReference>
<dbReference type="PANTHER" id="PTHR39173">
    <property type="entry name" value="ACETYLTRANSFERASE"/>
    <property type="match status" value="1"/>
</dbReference>
<dbReference type="Pfam" id="PF13302">
    <property type="entry name" value="Acetyltransf_3"/>
    <property type="match status" value="1"/>
</dbReference>
<dbReference type="InterPro" id="IPR000182">
    <property type="entry name" value="GNAT_dom"/>
</dbReference>
<dbReference type="GO" id="GO:0016747">
    <property type="term" value="F:acyltransferase activity, transferring groups other than amino-acyl groups"/>
    <property type="evidence" value="ECO:0007669"/>
    <property type="project" value="InterPro"/>
</dbReference>
<dbReference type="PATRIC" id="fig|1121318.3.peg.2127"/>
<dbReference type="Proteomes" id="UP000037043">
    <property type="component" value="Unassembled WGS sequence"/>
</dbReference>
<organism evidence="2 3">
    <name type="scientific">Clostridium homopropionicum DSM 5847</name>
    <dbReference type="NCBI Taxonomy" id="1121318"/>
    <lineage>
        <taxon>Bacteria</taxon>
        <taxon>Bacillati</taxon>
        <taxon>Bacillota</taxon>
        <taxon>Clostridia</taxon>
        <taxon>Eubacteriales</taxon>
        <taxon>Clostridiaceae</taxon>
        <taxon>Clostridium</taxon>
    </lineage>
</organism>
<dbReference type="PANTHER" id="PTHR39173:SF1">
    <property type="entry name" value="ACETYLTRANSFERASE"/>
    <property type="match status" value="1"/>
</dbReference>
<dbReference type="STRING" id="36844.SAMN04488501_1182"/>
<name>A0A0L6Z945_9CLOT</name>
<proteinExistence type="predicted"/>
<dbReference type="InterPro" id="IPR016181">
    <property type="entry name" value="Acyl_CoA_acyltransferase"/>
</dbReference>
<evidence type="ECO:0000259" key="1">
    <source>
        <dbReference type="Pfam" id="PF13302"/>
    </source>
</evidence>
<protein>
    <recommendedName>
        <fullName evidence="1">N-acetyltransferase domain-containing protein</fullName>
    </recommendedName>
</protein>
<evidence type="ECO:0000313" key="2">
    <source>
        <dbReference type="EMBL" id="KOA19502.1"/>
    </source>
</evidence>
<accession>A0A0L6Z945</accession>
<dbReference type="AlphaFoldDB" id="A0A0L6Z945"/>
<feature type="domain" description="N-acetyltransferase" evidence="1">
    <location>
        <begin position="52"/>
        <end position="143"/>
    </location>
</feature>
<sequence>MELIAPCKKYYSSYIDAIKEFSEYKVDTYQFLDASKYDIFEKIENFKTGKNLPLNYVKATYLWLVEDDEFIGEVSIRHELTDSLLCFGGNIGYGIRYSKWNKGYGTIMLSLALKHAKEVVGLNKVLITCNDNNLGSARVIEKNFGLLQDKIINVIDGVERITRRYWIEIN</sequence>
<evidence type="ECO:0000313" key="3">
    <source>
        <dbReference type="Proteomes" id="UP000037043"/>
    </source>
</evidence>
<dbReference type="Gene3D" id="3.40.630.30">
    <property type="match status" value="1"/>
</dbReference>
<gene>
    <name evidence="2" type="ORF">CLHOM_21100</name>
</gene>